<evidence type="ECO:0000313" key="3">
    <source>
        <dbReference type="Proteomes" id="UP000267418"/>
    </source>
</evidence>
<feature type="signal peptide" evidence="1">
    <location>
        <begin position="1"/>
        <end position="26"/>
    </location>
</feature>
<feature type="chain" id="PRO_5019219395" evidence="1">
    <location>
        <begin position="27"/>
        <end position="158"/>
    </location>
</feature>
<name>A0A431TFZ0_9BURK</name>
<dbReference type="RefSeq" id="WP_126472611.1">
    <property type="nucleotide sequence ID" value="NZ_RXOE01000007.1"/>
</dbReference>
<gene>
    <name evidence="2" type="ORF">EJP69_22875</name>
</gene>
<reference evidence="2 3" key="1">
    <citation type="submission" date="2018-12" db="EMBL/GenBank/DDBJ databases">
        <title>The genome of Variovorax gossypii DSM 100435.</title>
        <authorList>
            <person name="Gao J."/>
            <person name="Sun J."/>
        </authorList>
    </citation>
    <scope>NUCLEOTIDE SEQUENCE [LARGE SCALE GENOMIC DNA]</scope>
    <source>
        <strain evidence="2 3">DSM 100435</strain>
    </source>
</reference>
<comment type="caution">
    <text evidence="2">The sequence shown here is derived from an EMBL/GenBank/DDBJ whole genome shotgun (WGS) entry which is preliminary data.</text>
</comment>
<keyword evidence="1" id="KW-0732">Signal</keyword>
<dbReference type="EMBL" id="RXOE01000007">
    <property type="protein sequence ID" value="RTQ32121.1"/>
    <property type="molecule type" value="Genomic_DNA"/>
</dbReference>
<keyword evidence="3" id="KW-1185">Reference proteome</keyword>
<dbReference type="Proteomes" id="UP000267418">
    <property type="component" value="Unassembled WGS sequence"/>
</dbReference>
<sequence length="158" mass="17663">MKTARRALTVAALSILGALFATQADAATYRVDDTGTVVSQAVTQMRWRQPVPGRIADNTVEAQLSVALRLNLSQWVMRQARIYMLLAPTENERLVVTWRTQGRLLPGSMRGGDRVLVYEGVVRESFLQETILLNLTADGRALERAQSLNFNFEIEMTP</sequence>
<accession>A0A431TFZ0</accession>
<protein>
    <submittedName>
        <fullName evidence="2">Uncharacterized protein</fullName>
    </submittedName>
</protein>
<dbReference type="OrthoDB" id="6024807at2"/>
<evidence type="ECO:0000313" key="2">
    <source>
        <dbReference type="EMBL" id="RTQ32121.1"/>
    </source>
</evidence>
<evidence type="ECO:0000256" key="1">
    <source>
        <dbReference type="SAM" id="SignalP"/>
    </source>
</evidence>
<organism evidence="2 3">
    <name type="scientific">Variovorax gossypii</name>
    <dbReference type="NCBI Taxonomy" id="1679495"/>
    <lineage>
        <taxon>Bacteria</taxon>
        <taxon>Pseudomonadati</taxon>
        <taxon>Pseudomonadota</taxon>
        <taxon>Betaproteobacteria</taxon>
        <taxon>Burkholderiales</taxon>
        <taxon>Comamonadaceae</taxon>
        <taxon>Variovorax</taxon>
    </lineage>
</organism>
<dbReference type="AlphaFoldDB" id="A0A431TFZ0"/>
<proteinExistence type="predicted"/>